<name>A0A6A5ZWM5_9PLEO</name>
<evidence type="ECO:0000256" key="1">
    <source>
        <dbReference type="ARBA" id="ARBA00005466"/>
    </source>
</evidence>
<comment type="similarity">
    <text evidence="1">Belongs to the oxygen-dependent FAD-linked oxidoreductase family.</text>
</comment>
<organism evidence="7 8">
    <name type="scientific">Dothidotthia symphoricarpi CBS 119687</name>
    <dbReference type="NCBI Taxonomy" id="1392245"/>
    <lineage>
        <taxon>Eukaryota</taxon>
        <taxon>Fungi</taxon>
        <taxon>Dikarya</taxon>
        <taxon>Ascomycota</taxon>
        <taxon>Pezizomycotina</taxon>
        <taxon>Dothideomycetes</taxon>
        <taxon>Pleosporomycetidae</taxon>
        <taxon>Pleosporales</taxon>
        <taxon>Dothidotthiaceae</taxon>
        <taxon>Dothidotthia</taxon>
    </lineage>
</organism>
<dbReference type="PANTHER" id="PTHR42973:SF34">
    <property type="entry name" value="FAD BINDING DOMAIN PROTEIN (AFU_ORTHOLOGUE AFUA_3G02770)"/>
    <property type="match status" value="1"/>
</dbReference>
<sequence>MYLPNLRQLPVWLLTLSIGTYAYQNDTISSNCQDACRQLQGKFGAASVHYYAQDNFTIWDGKQQEVQYACRFQPANTAEVASGLRILTDTWCNFAVKCGGHSRHADFSNSVGGVTIDLRRMNSVQLAADQTRARVGGGAVTAEIFAALEPRNVSFVGGRVGSVGLGGFATGGGTSPLTPRWGWALDNVFEYELVLPNATIVVVNDQQNPDLYWALRGAGGGNFGIVTSFEVRTFPQGPIYAAARTWNATYVEKAVDEIYNLYTAHDANADISMEYFYGYVQSTDSYVLTSTLRHFDPVTRPRVFDAINSVPAVTASDQNVTLGTLAGPGTIPASPPPSRHLFQATSNHPSREWVQESLRIFREQTEPFKTIEGLNPRLITYPISSAAIRAMSDRGGNALGLNDIKGPLFMTLLSTAYTSPADDARVGEFYDKVFEGLENAAKRLDVYHPYKYIGYGRLGEDIFARYGADNHAKLVQIQKSVDSQGVFTAGGLCHGGFKVR</sequence>
<dbReference type="GeneID" id="54411506"/>
<dbReference type="SUPFAM" id="SSF56176">
    <property type="entry name" value="FAD-binding/transporter-associated domain-like"/>
    <property type="match status" value="1"/>
</dbReference>
<dbReference type="GO" id="GO:0016491">
    <property type="term" value="F:oxidoreductase activity"/>
    <property type="evidence" value="ECO:0007669"/>
    <property type="project" value="UniProtKB-KW"/>
</dbReference>
<feature type="signal peptide" evidence="5">
    <location>
        <begin position="1"/>
        <end position="22"/>
    </location>
</feature>
<dbReference type="RefSeq" id="XP_033517829.1">
    <property type="nucleotide sequence ID" value="XM_033671074.1"/>
</dbReference>
<dbReference type="PANTHER" id="PTHR42973">
    <property type="entry name" value="BINDING OXIDOREDUCTASE, PUTATIVE (AFU_ORTHOLOGUE AFUA_1G17690)-RELATED"/>
    <property type="match status" value="1"/>
</dbReference>
<dbReference type="InterPro" id="IPR016166">
    <property type="entry name" value="FAD-bd_PCMH"/>
</dbReference>
<reference evidence="7" key="1">
    <citation type="journal article" date="2020" name="Stud. Mycol.">
        <title>101 Dothideomycetes genomes: a test case for predicting lifestyles and emergence of pathogens.</title>
        <authorList>
            <person name="Haridas S."/>
            <person name="Albert R."/>
            <person name="Binder M."/>
            <person name="Bloem J."/>
            <person name="Labutti K."/>
            <person name="Salamov A."/>
            <person name="Andreopoulos B."/>
            <person name="Baker S."/>
            <person name="Barry K."/>
            <person name="Bills G."/>
            <person name="Bluhm B."/>
            <person name="Cannon C."/>
            <person name="Castanera R."/>
            <person name="Culley D."/>
            <person name="Daum C."/>
            <person name="Ezra D."/>
            <person name="Gonzalez J."/>
            <person name="Henrissat B."/>
            <person name="Kuo A."/>
            <person name="Liang C."/>
            <person name="Lipzen A."/>
            <person name="Lutzoni F."/>
            <person name="Magnuson J."/>
            <person name="Mondo S."/>
            <person name="Nolan M."/>
            <person name="Ohm R."/>
            <person name="Pangilinan J."/>
            <person name="Park H.-J."/>
            <person name="Ramirez L."/>
            <person name="Alfaro M."/>
            <person name="Sun H."/>
            <person name="Tritt A."/>
            <person name="Yoshinaga Y."/>
            <person name="Zwiers L.-H."/>
            <person name="Turgeon B."/>
            <person name="Goodwin S."/>
            <person name="Spatafora J."/>
            <person name="Crous P."/>
            <person name="Grigoriev I."/>
        </authorList>
    </citation>
    <scope>NUCLEOTIDE SEQUENCE</scope>
    <source>
        <strain evidence="7">CBS 119687</strain>
    </source>
</reference>
<evidence type="ECO:0000256" key="4">
    <source>
        <dbReference type="ARBA" id="ARBA00023002"/>
    </source>
</evidence>
<dbReference type="InterPro" id="IPR036318">
    <property type="entry name" value="FAD-bd_PCMH-like_sf"/>
</dbReference>
<dbReference type="EMBL" id="ML977527">
    <property type="protein sequence ID" value="KAF2123435.1"/>
    <property type="molecule type" value="Genomic_DNA"/>
</dbReference>
<evidence type="ECO:0000313" key="8">
    <source>
        <dbReference type="Proteomes" id="UP000799771"/>
    </source>
</evidence>
<dbReference type="GO" id="GO:0071949">
    <property type="term" value="F:FAD binding"/>
    <property type="evidence" value="ECO:0007669"/>
    <property type="project" value="InterPro"/>
</dbReference>
<dbReference type="InterPro" id="IPR050416">
    <property type="entry name" value="FAD-linked_Oxidoreductase"/>
</dbReference>
<accession>A0A6A5ZWM5</accession>
<dbReference type="Gene3D" id="3.30.465.10">
    <property type="match status" value="1"/>
</dbReference>
<keyword evidence="3" id="KW-0274">FAD</keyword>
<feature type="chain" id="PRO_5025515707" evidence="5">
    <location>
        <begin position="23"/>
        <end position="500"/>
    </location>
</feature>
<evidence type="ECO:0000313" key="7">
    <source>
        <dbReference type="EMBL" id="KAF2123435.1"/>
    </source>
</evidence>
<dbReference type="InterPro" id="IPR006094">
    <property type="entry name" value="Oxid_FAD_bind_N"/>
</dbReference>
<proteinExistence type="inferred from homology"/>
<protein>
    <submittedName>
        <fullName evidence="7">FAD-binding domain-containing protein</fullName>
    </submittedName>
</protein>
<dbReference type="AlphaFoldDB" id="A0A6A5ZWM5"/>
<evidence type="ECO:0000256" key="2">
    <source>
        <dbReference type="ARBA" id="ARBA00022630"/>
    </source>
</evidence>
<dbReference type="Proteomes" id="UP000799771">
    <property type="component" value="Unassembled WGS sequence"/>
</dbReference>
<dbReference type="Pfam" id="PF01565">
    <property type="entry name" value="FAD_binding_4"/>
    <property type="match status" value="1"/>
</dbReference>
<keyword evidence="5" id="KW-0732">Signal</keyword>
<keyword evidence="2" id="KW-0285">Flavoprotein</keyword>
<evidence type="ECO:0000256" key="5">
    <source>
        <dbReference type="SAM" id="SignalP"/>
    </source>
</evidence>
<keyword evidence="8" id="KW-1185">Reference proteome</keyword>
<evidence type="ECO:0000256" key="3">
    <source>
        <dbReference type="ARBA" id="ARBA00022827"/>
    </source>
</evidence>
<evidence type="ECO:0000259" key="6">
    <source>
        <dbReference type="PROSITE" id="PS51387"/>
    </source>
</evidence>
<dbReference type="PROSITE" id="PS51387">
    <property type="entry name" value="FAD_PCMH"/>
    <property type="match status" value="1"/>
</dbReference>
<gene>
    <name evidence="7" type="ORF">P153DRAFT_391528</name>
</gene>
<dbReference type="InterPro" id="IPR016169">
    <property type="entry name" value="FAD-bd_PCMH_sub2"/>
</dbReference>
<dbReference type="OrthoDB" id="2151789at2759"/>
<feature type="domain" description="FAD-binding PCMH-type" evidence="6">
    <location>
        <begin position="64"/>
        <end position="236"/>
    </location>
</feature>
<keyword evidence="4" id="KW-0560">Oxidoreductase</keyword>